<feature type="compositionally biased region" description="Basic and acidic residues" evidence="1">
    <location>
        <begin position="7"/>
        <end position="16"/>
    </location>
</feature>
<evidence type="ECO:0000256" key="1">
    <source>
        <dbReference type="SAM" id="MobiDB-lite"/>
    </source>
</evidence>
<feature type="region of interest" description="Disordered" evidence="1">
    <location>
        <begin position="1"/>
        <end position="53"/>
    </location>
</feature>
<dbReference type="AlphaFoldDB" id="X0YF49"/>
<comment type="caution">
    <text evidence="2">The sequence shown here is derived from an EMBL/GenBank/DDBJ whole genome shotgun (WGS) entry which is preliminary data.</text>
</comment>
<name>X0YF49_9ZZZZ</name>
<protein>
    <submittedName>
        <fullName evidence="2">Uncharacterized protein</fullName>
    </submittedName>
</protein>
<reference evidence="2" key="1">
    <citation type="journal article" date="2014" name="Front. Microbiol.">
        <title>High frequency of phylogenetically diverse reductive dehalogenase-homologous genes in deep subseafloor sedimentary metagenomes.</title>
        <authorList>
            <person name="Kawai M."/>
            <person name="Futagami T."/>
            <person name="Toyoda A."/>
            <person name="Takaki Y."/>
            <person name="Nishi S."/>
            <person name="Hori S."/>
            <person name="Arai W."/>
            <person name="Tsubouchi T."/>
            <person name="Morono Y."/>
            <person name="Uchiyama I."/>
            <person name="Ito T."/>
            <person name="Fujiyama A."/>
            <person name="Inagaki F."/>
            <person name="Takami H."/>
        </authorList>
    </citation>
    <scope>NUCLEOTIDE SEQUENCE</scope>
    <source>
        <strain evidence="2">Expedition CK06-06</strain>
    </source>
</reference>
<gene>
    <name evidence="2" type="ORF">S01H4_19065</name>
</gene>
<proteinExistence type="predicted"/>
<organism evidence="2">
    <name type="scientific">marine sediment metagenome</name>
    <dbReference type="NCBI Taxonomy" id="412755"/>
    <lineage>
        <taxon>unclassified sequences</taxon>
        <taxon>metagenomes</taxon>
        <taxon>ecological metagenomes</taxon>
    </lineage>
</organism>
<accession>X0YF49</accession>
<dbReference type="EMBL" id="BART01008479">
    <property type="protein sequence ID" value="GAG54445.1"/>
    <property type="molecule type" value="Genomic_DNA"/>
</dbReference>
<sequence length="53" mass="5905">MAQSQEAQRKADKNQSELESQIESLQERNESLVADLEQSTSQINETAVREGVA</sequence>
<evidence type="ECO:0000313" key="2">
    <source>
        <dbReference type="EMBL" id="GAG54445.1"/>
    </source>
</evidence>
<feature type="non-terminal residue" evidence="2">
    <location>
        <position position="53"/>
    </location>
</feature>